<dbReference type="EMBL" id="FMJD01000002">
    <property type="protein sequence ID" value="SCM71637.1"/>
    <property type="molecule type" value="Genomic_DNA"/>
</dbReference>
<sequence length="26" mass="2941">MSNTAGSITCTFRRFAIFARLPFFSV</sequence>
<protein>
    <submittedName>
        <fullName evidence="1">Uncharacterized protein</fullName>
    </submittedName>
</protein>
<accession>A0A212L2C8</accession>
<reference evidence="1" key="1">
    <citation type="submission" date="2016-08" db="EMBL/GenBank/DDBJ databases">
        <authorList>
            <person name="Seilhamer J.J."/>
        </authorList>
    </citation>
    <scope>NUCLEOTIDE SEQUENCE</scope>
    <source>
        <strain evidence="1">86</strain>
    </source>
</reference>
<name>A0A212L2C8_9HYPH</name>
<proteinExistence type="predicted"/>
<dbReference type="AlphaFoldDB" id="A0A212L2C8"/>
<evidence type="ECO:0000313" key="1">
    <source>
        <dbReference type="EMBL" id="SCM71637.1"/>
    </source>
</evidence>
<gene>
    <name evidence="1" type="ORF">KL86PLE_100294</name>
</gene>
<organism evidence="1">
    <name type="scientific">uncultured Pleomorphomonas sp</name>
    <dbReference type="NCBI Taxonomy" id="442121"/>
    <lineage>
        <taxon>Bacteria</taxon>
        <taxon>Pseudomonadati</taxon>
        <taxon>Pseudomonadota</taxon>
        <taxon>Alphaproteobacteria</taxon>
        <taxon>Hyphomicrobiales</taxon>
        <taxon>Pleomorphomonadaceae</taxon>
        <taxon>Pleomorphomonas</taxon>
        <taxon>environmental samples</taxon>
    </lineage>
</organism>